<protein>
    <submittedName>
        <fullName evidence="10">Glycosyl transferase family 2</fullName>
    </submittedName>
</protein>
<feature type="domain" description="Glycosyltransferase 2-like" evidence="8">
    <location>
        <begin position="3"/>
        <end position="147"/>
    </location>
</feature>
<evidence type="ECO:0000256" key="7">
    <source>
        <dbReference type="SAM" id="Phobius"/>
    </source>
</evidence>
<dbReference type="PANTHER" id="PTHR48090">
    <property type="entry name" value="UNDECAPRENYL-PHOSPHATE 4-DEOXY-4-FORMAMIDO-L-ARABINOSE TRANSFERASE-RELATED"/>
    <property type="match status" value="1"/>
</dbReference>
<dbReference type="InterPro" id="IPR001173">
    <property type="entry name" value="Glyco_trans_2-like"/>
</dbReference>
<comment type="subcellular location">
    <subcellularLocation>
        <location evidence="1">Membrane</location>
        <topology evidence="1">Multi-pass membrane protein</topology>
    </subcellularLocation>
</comment>
<dbReference type="InterPro" id="IPR050256">
    <property type="entry name" value="Glycosyltransferase_2"/>
</dbReference>
<comment type="similarity">
    <text evidence="2">Belongs to the glycosyltransferase 2 family.</text>
</comment>
<dbReference type="InterPro" id="IPR007267">
    <property type="entry name" value="GtrA_DPMS_TM"/>
</dbReference>
<feature type="region of interest" description="Disordered" evidence="6">
    <location>
        <begin position="367"/>
        <end position="387"/>
    </location>
</feature>
<evidence type="ECO:0000313" key="10">
    <source>
        <dbReference type="EMBL" id="CEP26863.1"/>
    </source>
</evidence>
<gene>
    <name evidence="10" type="ORF">PFCIRM138_10305</name>
</gene>
<dbReference type="EMBL" id="LM676425">
    <property type="protein sequence ID" value="CEP26863.1"/>
    <property type="molecule type" value="Genomic_DNA"/>
</dbReference>
<dbReference type="Gene3D" id="3.90.550.10">
    <property type="entry name" value="Spore Coat Polysaccharide Biosynthesis Protein SpsA, Chain A"/>
    <property type="match status" value="1"/>
</dbReference>
<dbReference type="InterPro" id="IPR029044">
    <property type="entry name" value="Nucleotide-diphossugar_trans"/>
</dbReference>
<evidence type="ECO:0000256" key="4">
    <source>
        <dbReference type="ARBA" id="ARBA00022989"/>
    </source>
</evidence>
<evidence type="ECO:0000259" key="9">
    <source>
        <dbReference type="Pfam" id="PF04138"/>
    </source>
</evidence>
<dbReference type="GO" id="GO:0016020">
    <property type="term" value="C:membrane"/>
    <property type="evidence" value="ECO:0007669"/>
    <property type="project" value="UniProtKB-SubCell"/>
</dbReference>
<evidence type="ECO:0000256" key="5">
    <source>
        <dbReference type="ARBA" id="ARBA00023136"/>
    </source>
</evidence>
<dbReference type="Pfam" id="PF04138">
    <property type="entry name" value="GtrA_DPMS_TM"/>
    <property type="match status" value="1"/>
</dbReference>
<evidence type="ECO:0000256" key="2">
    <source>
        <dbReference type="ARBA" id="ARBA00006739"/>
    </source>
</evidence>
<evidence type="ECO:0000256" key="3">
    <source>
        <dbReference type="ARBA" id="ARBA00022692"/>
    </source>
</evidence>
<evidence type="ECO:0000256" key="6">
    <source>
        <dbReference type="SAM" id="MobiDB-lite"/>
    </source>
</evidence>
<dbReference type="GO" id="GO:0000271">
    <property type="term" value="P:polysaccharide biosynthetic process"/>
    <property type="evidence" value="ECO:0007669"/>
    <property type="project" value="InterPro"/>
</dbReference>
<dbReference type="GO" id="GO:0016740">
    <property type="term" value="F:transferase activity"/>
    <property type="evidence" value="ECO:0007669"/>
    <property type="project" value="UniProtKB-KW"/>
</dbReference>
<proteinExistence type="inferred from homology"/>
<dbReference type="Pfam" id="PF00535">
    <property type="entry name" value="Glycos_transf_2"/>
    <property type="match status" value="1"/>
</dbReference>
<name>A0A0B7P0K6_PROFF</name>
<feature type="transmembrane region" description="Helical" evidence="7">
    <location>
        <begin position="339"/>
        <end position="357"/>
    </location>
</feature>
<evidence type="ECO:0000256" key="1">
    <source>
        <dbReference type="ARBA" id="ARBA00004141"/>
    </source>
</evidence>
<evidence type="ECO:0000259" key="8">
    <source>
        <dbReference type="Pfam" id="PF00535"/>
    </source>
</evidence>
<keyword evidence="5 7" id="KW-0472">Membrane</keyword>
<accession>A0A0B7P0K6</accession>
<dbReference type="AlphaFoldDB" id="A0A0B7P0K6"/>
<keyword evidence="3 7" id="KW-0812">Transmembrane</keyword>
<dbReference type="SUPFAM" id="SSF53448">
    <property type="entry name" value="Nucleotide-diphospho-sugar transferases"/>
    <property type="match status" value="1"/>
</dbReference>
<feature type="transmembrane region" description="Helical" evidence="7">
    <location>
        <begin position="308"/>
        <end position="327"/>
    </location>
</feature>
<feature type="domain" description="GtrA/DPMS transmembrane" evidence="9">
    <location>
        <begin position="243"/>
        <end position="358"/>
    </location>
</feature>
<dbReference type="CDD" id="cd04179">
    <property type="entry name" value="DPM_DPG-synthase_like"/>
    <property type="match status" value="1"/>
</dbReference>
<feature type="transmembrane region" description="Helical" evidence="7">
    <location>
        <begin position="240"/>
        <end position="262"/>
    </location>
</feature>
<sequence>MLVLIPSFQPDRRLVELVDDLRAHPDTSDILIVNDGSGPDYSALFAAAAAAGATVIGYPDNRGKGHALRAGFTWAIANRPGEPVVCADSDGQHAAADIRAVARATALPGAGLVLGTRNFGSPRARPDAEGIPWRSRLGNRATARLFAWVTGLHLGDTQTGLRGCPAPMLGWLCTVPGERFDYEFRVLLAARRAGWPLVEVPIATVYSQHNESSHFRPIRDSARIYAPLVGHIARSGPGRLLVFGASGFGAFLVDLVLLLVLHAALGNLLVSVVGARAVSAAANYLVNDRIFFARGAGRRATRTSLPRYALLAGVLLGANHGLMWLGTVPLHLPLVPTKLVTELGLFAVSYVVQRTLVFRAARTRTTPSTPGRVKGVAARRTDVRVSG</sequence>
<organism evidence="10">
    <name type="scientific">Propionibacterium freudenreichii subsp. freudenreichii</name>
    <dbReference type="NCBI Taxonomy" id="66712"/>
    <lineage>
        <taxon>Bacteria</taxon>
        <taxon>Bacillati</taxon>
        <taxon>Actinomycetota</taxon>
        <taxon>Actinomycetes</taxon>
        <taxon>Propionibacteriales</taxon>
        <taxon>Propionibacteriaceae</taxon>
        <taxon>Propionibacterium</taxon>
    </lineage>
</organism>
<dbReference type="PANTHER" id="PTHR48090:SF7">
    <property type="entry name" value="RFBJ PROTEIN"/>
    <property type="match status" value="1"/>
</dbReference>
<keyword evidence="4 7" id="KW-1133">Transmembrane helix</keyword>
<reference evidence="10" key="1">
    <citation type="submission" date="2014-08" db="EMBL/GenBank/DDBJ databases">
        <authorList>
            <person name="Falentin Helene"/>
        </authorList>
    </citation>
    <scope>NUCLEOTIDE SEQUENCE</scope>
</reference>
<keyword evidence="10" id="KW-0808">Transferase</keyword>